<dbReference type="PANTHER" id="PTHR44758">
    <property type="entry name" value="NAD(P) TRANSHYDROGENASE SUBUNIT BETA"/>
    <property type="match status" value="1"/>
</dbReference>
<keyword evidence="7 15" id="KW-0997">Cell inner membrane</keyword>
<evidence type="ECO:0000256" key="7">
    <source>
        <dbReference type="ARBA" id="ARBA00022519"/>
    </source>
</evidence>
<evidence type="ECO:0000256" key="13">
    <source>
        <dbReference type="ARBA" id="ARBA00023136"/>
    </source>
</evidence>
<organism evidence="18 19">
    <name type="scientific">Peloplasma aerotolerans</name>
    <dbReference type="NCBI Taxonomy" id="3044389"/>
    <lineage>
        <taxon>Bacteria</taxon>
        <taxon>Bacillati</taxon>
        <taxon>Mycoplasmatota</taxon>
        <taxon>Mollicutes</taxon>
        <taxon>Acholeplasmatales</taxon>
        <taxon>Acholeplasmataceae</taxon>
        <taxon>Peloplasma</taxon>
    </lineage>
</organism>
<evidence type="ECO:0000256" key="15">
    <source>
        <dbReference type="PIRNR" id="PIRNR000204"/>
    </source>
</evidence>
<feature type="transmembrane region" description="Helical" evidence="16">
    <location>
        <begin position="110"/>
        <end position="130"/>
    </location>
</feature>
<dbReference type="Proteomes" id="UP001431532">
    <property type="component" value="Unassembled WGS sequence"/>
</dbReference>
<keyword evidence="11 16" id="KW-1133">Transmembrane helix</keyword>
<dbReference type="AlphaFoldDB" id="A0AAW6UE99"/>
<feature type="transmembrane region" description="Helical" evidence="16">
    <location>
        <begin position="261"/>
        <end position="280"/>
    </location>
</feature>
<feature type="transmembrane region" description="Helical" evidence="16">
    <location>
        <begin position="142"/>
        <end position="164"/>
    </location>
</feature>
<evidence type="ECO:0000256" key="3">
    <source>
        <dbReference type="ARBA" id="ARBA00007919"/>
    </source>
</evidence>
<evidence type="ECO:0000256" key="16">
    <source>
        <dbReference type="SAM" id="Phobius"/>
    </source>
</evidence>
<protein>
    <recommendedName>
        <fullName evidence="5 15">NAD(P) transhydrogenase subunit beta</fullName>
        <ecNumber evidence="4 15">7.1.1.1</ecNumber>
    </recommendedName>
    <alternativeName>
        <fullName evidence="15">Nicotinamide nucleotide transhydrogenase subunit beta</fullName>
    </alternativeName>
</protein>
<dbReference type="GO" id="GO:0005886">
    <property type="term" value="C:plasma membrane"/>
    <property type="evidence" value="ECO:0007669"/>
    <property type="project" value="UniProtKB-SubCell"/>
</dbReference>
<comment type="function">
    <text evidence="1 15">The transhydrogenation between NADH and NADP is coupled to respiration and ATP hydrolysis and functions as a proton pump across the membrane.</text>
</comment>
<evidence type="ECO:0000256" key="12">
    <source>
        <dbReference type="ARBA" id="ARBA00023027"/>
    </source>
</evidence>
<dbReference type="InterPro" id="IPR029035">
    <property type="entry name" value="DHS-like_NAD/FAD-binding_dom"/>
</dbReference>
<dbReference type="RefSeq" id="WP_282840217.1">
    <property type="nucleotide sequence ID" value="NZ_JASCXW010000058.1"/>
</dbReference>
<feature type="transmembrane region" description="Helical" evidence="16">
    <location>
        <begin position="77"/>
        <end position="98"/>
    </location>
</feature>
<sequence>MIIDQNLADLKDIIVAVLYLISSIFFILGIKKLSKPKTASRGNSIGALGMLIATLTAFIDFGVIVNVTDGVIESSFQYWYILLAAILLGSIVGIWSALKVKMTGMPQMVAIFNGFGGGASFLVAGVYFGFEIASQSTLELPMLIATVLSGLIGAITLSGSFIAYAKLQGLKIIPDKPVSFKFDLYLKLILLAGLLGLGGLMVATPDTTLWYWIIVGGGLLLGILLVIGIGGADMPVVISLLNSYSGLAAAATGFVLNNIVLIIAGSLVGASGIILTSIMCKAMNRSLINVLFGGFGGAPTSITTDSIYEGKVTSTSPDEVAMILESAQRVVIVPGYGMAVARAATSVRLLTEALESNGVEVVFGIHPVAGRMPGHMNVLLAEENIPYEKLIELENINPTFANTDVVIVIGANDVVNPLAREKDSEIAGMPILDVDKARTCVVIKRSLSPGFAGIPNPLFANDNTLMLYGDGKKAVDELVKAYKDL</sequence>
<evidence type="ECO:0000313" key="18">
    <source>
        <dbReference type="EMBL" id="MDI6453766.1"/>
    </source>
</evidence>
<evidence type="ECO:0000256" key="6">
    <source>
        <dbReference type="ARBA" id="ARBA00022475"/>
    </source>
</evidence>
<gene>
    <name evidence="18" type="ORF">QJ521_09330</name>
</gene>
<dbReference type="EC" id="7.1.1.1" evidence="4 15"/>
<proteinExistence type="inferred from homology"/>
<evidence type="ECO:0000256" key="4">
    <source>
        <dbReference type="ARBA" id="ARBA00012943"/>
    </source>
</evidence>
<dbReference type="Gene3D" id="3.40.50.1220">
    <property type="entry name" value="TPP-binding domain"/>
    <property type="match status" value="1"/>
</dbReference>
<keyword evidence="10 15" id="KW-1278">Translocase</keyword>
<comment type="caution">
    <text evidence="18">The sequence shown here is derived from an EMBL/GenBank/DDBJ whole genome shotgun (WGS) entry which is preliminary data.</text>
</comment>
<dbReference type="PIRSF" id="PIRSF000204">
    <property type="entry name" value="PNTB"/>
    <property type="match status" value="1"/>
</dbReference>
<comment type="similarity">
    <text evidence="3 15">Belongs to the PNT beta subunit family.</text>
</comment>
<evidence type="ECO:0000256" key="14">
    <source>
        <dbReference type="ARBA" id="ARBA00048202"/>
    </source>
</evidence>
<dbReference type="PANTHER" id="PTHR44758:SF1">
    <property type="entry name" value="NAD(P) TRANSHYDROGENASE SUBUNIT BETA"/>
    <property type="match status" value="1"/>
</dbReference>
<feature type="transmembrane region" description="Helical" evidence="16">
    <location>
        <begin position="184"/>
        <end position="203"/>
    </location>
</feature>
<evidence type="ECO:0000256" key="2">
    <source>
        <dbReference type="ARBA" id="ARBA00004429"/>
    </source>
</evidence>
<feature type="transmembrane region" description="Helical" evidence="16">
    <location>
        <begin position="45"/>
        <end position="65"/>
    </location>
</feature>
<comment type="catalytic activity">
    <reaction evidence="14 15">
        <text>NAD(+) + NADPH + H(+)(in) = NADH + NADP(+) + H(+)(out)</text>
        <dbReference type="Rhea" id="RHEA:47992"/>
        <dbReference type="ChEBI" id="CHEBI:15378"/>
        <dbReference type="ChEBI" id="CHEBI:57540"/>
        <dbReference type="ChEBI" id="CHEBI:57783"/>
        <dbReference type="ChEBI" id="CHEBI:57945"/>
        <dbReference type="ChEBI" id="CHEBI:58349"/>
        <dbReference type="EC" id="7.1.1.1"/>
    </reaction>
</comment>
<evidence type="ECO:0000256" key="11">
    <source>
        <dbReference type="ARBA" id="ARBA00022989"/>
    </source>
</evidence>
<feature type="transmembrane region" description="Helical" evidence="16">
    <location>
        <begin position="13"/>
        <end position="33"/>
    </location>
</feature>
<dbReference type="InterPro" id="IPR034300">
    <property type="entry name" value="PNTB-like"/>
</dbReference>
<evidence type="ECO:0000259" key="17">
    <source>
        <dbReference type="Pfam" id="PF02233"/>
    </source>
</evidence>
<keyword evidence="9 15" id="KW-0521">NADP</keyword>
<evidence type="ECO:0000256" key="10">
    <source>
        <dbReference type="ARBA" id="ARBA00022967"/>
    </source>
</evidence>
<dbReference type="Pfam" id="PF02233">
    <property type="entry name" value="PNTB"/>
    <property type="match status" value="1"/>
</dbReference>
<accession>A0AAW6UE99</accession>
<keyword evidence="13 15" id="KW-0472">Membrane</keyword>
<evidence type="ECO:0000256" key="9">
    <source>
        <dbReference type="ARBA" id="ARBA00022857"/>
    </source>
</evidence>
<keyword evidence="12 15" id="KW-0520">NAD</keyword>
<evidence type="ECO:0000256" key="1">
    <source>
        <dbReference type="ARBA" id="ARBA00003943"/>
    </source>
</evidence>
<dbReference type="GO" id="GO:0008750">
    <property type="term" value="F:proton-translocating NAD(P)+ transhydrogenase activity"/>
    <property type="evidence" value="ECO:0007669"/>
    <property type="project" value="UniProtKB-EC"/>
</dbReference>
<dbReference type="EMBL" id="JASCXW010000058">
    <property type="protein sequence ID" value="MDI6453766.1"/>
    <property type="molecule type" value="Genomic_DNA"/>
</dbReference>
<dbReference type="GO" id="GO:0050661">
    <property type="term" value="F:NADP binding"/>
    <property type="evidence" value="ECO:0007669"/>
    <property type="project" value="InterPro"/>
</dbReference>
<reference evidence="18" key="1">
    <citation type="submission" date="2023-05" db="EMBL/GenBank/DDBJ databases">
        <title>Mariniplasma microaerophilum sp. nov., a novel anaerobic mollicute isolated from terrestrial mud volcano, Taman Peninsula, Russia.</title>
        <authorList>
            <person name="Khomyakova M.A."/>
            <person name="Merkel A.Y."/>
            <person name="Slobodkin A.I."/>
        </authorList>
    </citation>
    <scope>NUCLEOTIDE SEQUENCE</scope>
    <source>
        <strain evidence="18">M4Ah</strain>
    </source>
</reference>
<dbReference type="SUPFAM" id="SSF52467">
    <property type="entry name" value="DHS-like NAD/FAD-binding domain"/>
    <property type="match status" value="1"/>
</dbReference>
<evidence type="ECO:0000313" key="19">
    <source>
        <dbReference type="Proteomes" id="UP001431532"/>
    </source>
</evidence>
<feature type="transmembrane region" description="Helical" evidence="16">
    <location>
        <begin position="209"/>
        <end position="229"/>
    </location>
</feature>
<keyword evidence="6 15" id="KW-1003">Cell membrane</keyword>
<evidence type="ECO:0000256" key="8">
    <source>
        <dbReference type="ARBA" id="ARBA00022692"/>
    </source>
</evidence>
<evidence type="ECO:0000256" key="5">
    <source>
        <dbReference type="ARBA" id="ARBA00014581"/>
    </source>
</evidence>
<comment type="subcellular location">
    <subcellularLocation>
        <location evidence="2">Cell inner membrane</location>
        <topology evidence="2">Multi-pass membrane protein</topology>
    </subcellularLocation>
</comment>
<keyword evidence="8 16" id="KW-0812">Transmembrane</keyword>
<keyword evidence="19" id="KW-1185">Reference proteome</keyword>
<name>A0AAW6UE99_9MOLU</name>
<dbReference type="InterPro" id="IPR012136">
    <property type="entry name" value="NADH_DH_b"/>
</dbReference>
<feature type="domain" description="NADP transhydrogenase beta-like" evidence="17">
    <location>
        <begin position="16"/>
        <end position="480"/>
    </location>
</feature>